<keyword evidence="4 5" id="KW-0472">Membrane</keyword>
<evidence type="ECO:0000256" key="5">
    <source>
        <dbReference type="SAM" id="Phobius"/>
    </source>
</evidence>
<evidence type="ECO:0000256" key="3">
    <source>
        <dbReference type="ARBA" id="ARBA00022989"/>
    </source>
</evidence>
<comment type="subcellular location">
    <subcellularLocation>
        <location evidence="1">Membrane</location>
        <topology evidence="1">Multi-pass membrane protein</topology>
    </subcellularLocation>
</comment>
<dbReference type="AlphaFoldDB" id="A0A3P8UT83"/>
<protein>
    <submittedName>
        <fullName evidence="6">Tetraspanin 37</fullName>
    </submittedName>
</protein>
<accession>A0A3P8UT83</accession>
<keyword evidence="7" id="KW-1185">Reference proteome</keyword>
<dbReference type="Gene3D" id="1.10.1450.10">
    <property type="entry name" value="Tetraspanin"/>
    <property type="match status" value="1"/>
</dbReference>
<reference evidence="6" key="3">
    <citation type="submission" date="2025-09" db="UniProtKB">
        <authorList>
            <consortium name="Ensembl"/>
        </authorList>
    </citation>
    <scope>IDENTIFICATION</scope>
</reference>
<keyword evidence="3 5" id="KW-1133">Transmembrane helix</keyword>
<dbReference type="InterPro" id="IPR008952">
    <property type="entry name" value="Tetraspanin_EC2_sf"/>
</dbReference>
<evidence type="ECO:0000256" key="4">
    <source>
        <dbReference type="ARBA" id="ARBA00023136"/>
    </source>
</evidence>
<dbReference type="STRING" id="244447.ENSCSEP00000005582"/>
<dbReference type="GeneTree" id="ENSGT00940000154954"/>
<evidence type="ECO:0000313" key="7">
    <source>
        <dbReference type="Proteomes" id="UP000265120"/>
    </source>
</evidence>
<reference evidence="6" key="2">
    <citation type="submission" date="2025-08" db="UniProtKB">
        <authorList>
            <consortium name="Ensembl"/>
        </authorList>
    </citation>
    <scope>IDENTIFICATION</scope>
</reference>
<reference evidence="6 7" key="1">
    <citation type="journal article" date="2014" name="Nat. Genet.">
        <title>Whole-genome sequence of a flatfish provides insights into ZW sex chromosome evolution and adaptation to a benthic lifestyle.</title>
        <authorList>
            <person name="Chen S."/>
            <person name="Zhang G."/>
            <person name="Shao C."/>
            <person name="Huang Q."/>
            <person name="Liu G."/>
            <person name="Zhang P."/>
            <person name="Song W."/>
            <person name="An N."/>
            <person name="Chalopin D."/>
            <person name="Volff J.N."/>
            <person name="Hong Y."/>
            <person name="Li Q."/>
            <person name="Sha Z."/>
            <person name="Zhou H."/>
            <person name="Xie M."/>
            <person name="Yu Q."/>
            <person name="Liu Y."/>
            <person name="Xiang H."/>
            <person name="Wang N."/>
            <person name="Wu K."/>
            <person name="Yang C."/>
            <person name="Zhou Q."/>
            <person name="Liao X."/>
            <person name="Yang L."/>
            <person name="Hu Q."/>
            <person name="Zhang J."/>
            <person name="Meng L."/>
            <person name="Jin L."/>
            <person name="Tian Y."/>
            <person name="Lian J."/>
            <person name="Yang J."/>
            <person name="Miao G."/>
            <person name="Liu S."/>
            <person name="Liang Z."/>
            <person name="Yan F."/>
            <person name="Li Y."/>
            <person name="Sun B."/>
            <person name="Zhang H."/>
            <person name="Zhang J."/>
            <person name="Zhu Y."/>
            <person name="Du M."/>
            <person name="Zhao Y."/>
            <person name="Schartl M."/>
            <person name="Tang Q."/>
            <person name="Wang J."/>
        </authorList>
    </citation>
    <scope>NUCLEOTIDE SEQUENCE</scope>
</reference>
<dbReference type="Proteomes" id="UP000265120">
    <property type="component" value="Chromosome 1"/>
</dbReference>
<dbReference type="Ensembl" id="ENSCSET00000005642.1">
    <property type="protein sequence ID" value="ENSCSEP00000005582.1"/>
    <property type="gene ID" value="ENSCSEG00000003613.1"/>
</dbReference>
<dbReference type="SUPFAM" id="SSF48652">
    <property type="entry name" value="Tetraspanin"/>
    <property type="match status" value="1"/>
</dbReference>
<evidence type="ECO:0000313" key="6">
    <source>
        <dbReference type="Ensembl" id="ENSCSEP00000005582.1"/>
    </source>
</evidence>
<feature type="transmembrane region" description="Helical" evidence="5">
    <location>
        <begin position="21"/>
        <end position="42"/>
    </location>
</feature>
<dbReference type="InterPro" id="IPR018499">
    <property type="entry name" value="Tetraspanin/Peripherin"/>
</dbReference>
<dbReference type="InParanoid" id="A0A3P8UT83"/>
<proteinExistence type="predicted"/>
<evidence type="ECO:0000256" key="1">
    <source>
        <dbReference type="ARBA" id="ARBA00004141"/>
    </source>
</evidence>
<feature type="transmembrane region" description="Helical" evidence="5">
    <location>
        <begin position="48"/>
        <end position="73"/>
    </location>
</feature>
<evidence type="ECO:0000256" key="2">
    <source>
        <dbReference type="ARBA" id="ARBA00022692"/>
    </source>
</evidence>
<sequence length="148" mass="16693">MLLKYNEYSLFFPKDDITMPAVLTLASTAVLLVCGLLGSWLSVKESTFLQGLFVFLLVVVFCLQSSASALAYYHSGKLDSEMTFLAEVFHNYTGSSLLRCCGITGYRDWRETLWFNQTGGHFVPHSCCNSSFQFCNGSIDNPWYLYSQ</sequence>
<keyword evidence="2 5" id="KW-0812">Transmembrane</keyword>
<dbReference type="GO" id="GO:0016020">
    <property type="term" value="C:membrane"/>
    <property type="evidence" value="ECO:0007669"/>
    <property type="project" value="UniProtKB-SubCell"/>
</dbReference>
<organism evidence="6 7">
    <name type="scientific">Cynoglossus semilaevis</name>
    <name type="common">Tongue sole</name>
    <dbReference type="NCBI Taxonomy" id="244447"/>
    <lineage>
        <taxon>Eukaryota</taxon>
        <taxon>Metazoa</taxon>
        <taxon>Chordata</taxon>
        <taxon>Craniata</taxon>
        <taxon>Vertebrata</taxon>
        <taxon>Euteleostomi</taxon>
        <taxon>Actinopterygii</taxon>
        <taxon>Neopterygii</taxon>
        <taxon>Teleostei</taxon>
        <taxon>Neoteleostei</taxon>
        <taxon>Acanthomorphata</taxon>
        <taxon>Carangaria</taxon>
        <taxon>Pleuronectiformes</taxon>
        <taxon>Pleuronectoidei</taxon>
        <taxon>Cynoglossidae</taxon>
        <taxon>Cynoglossinae</taxon>
        <taxon>Cynoglossus</taxon>
    </lineage>
</organism>
<name>A0A3P8UT83_CYNSE</name>
<dbReference type="Pfam" id="PF00335">
    <property type="entry name" value="Tetraspanin"/>
    <property type="match status" value="1"/>
</dbReference>